<dbReference type="RefSeq" id="WP_069406287.1">
    <property type="nucleotide sequence ID" value="NZ_MIGZ01000100.1"/>
</dbReference>
<gene>
    <name evidence="1" type="ORF">BHQ17_16790</name>
</gene>
<comment type="caution">
    <text evidence="1">The sequence shown here is derived from an EMBL/GenBank/DDBJ whole genome shotgun (WGS) entry which is preliminary data.</text>
</comment>
<dbReference type="OrthoDB" id="4626165at2"/>
<name>A0A1E3RPL9_9MYCO</name>
<proteinExistence type="predicted"/>
<evidence type="ECO:0000313" key="1">
    <source>
        <dbReference type="EMBL" id="ODQ91352.1"/>
    </source>
</evidence>
<evidence type="ECO:0000313" key="2">
    <source>
        <dbReference type="Proteomes" id="UP000094243"/>
    </source>
</evidence>
<reference evidence="2" key="1">
    <citation type="submission" date="2016-09" db="EMBL/GenBank/DDBJ databases">
        <authorList>
            <person name="Greninger A.L."/>
            <person name="Jerome K.R."/>
            <person name="Mcnair B."/>
            <person name="Wallis C."/>
            <person name="Fang F."/>
        </authorList>
    </citation>
    <scope>NUCLEOTIDE SEQUENCE [LARGE SCALE GENOMIC DNA]</scope>
    <source>
        <strain evidence="2">M7</strain>
    </source>
</reference>
<keyword evidence="2" id="KW-1185">Reference proteome</keyword>
<dbReference type="AlphaFoldDB" id="A0A1E3RPL9"/>
<dbReference type="Proteomes" id="UP000094243">
    <property type="component" value="Unassembled WGS sequence"/>
</dbReference>
<accession>A0A1E3RPL9</accession>
<protein>
    <submittedName>
        <fullName evidence="1">Uncharacterized protein</fullName>
    </submittedName>
</protein>
<organism evidence="1 2">
    <name type="scientific">Mycolicibacterium holsaticum</name>
    <dbReference type="NCBI Taxonomy" id="152142"/>
    <lineage>
        <taxon>Bacteria</taxon>
        <taxon>Bacillati</taxon>
        <taxon>Actinomycetota</taxon>
        <taxon>Actinomycetes</taxon>
        <taxon>Mycobacteriales</taxon>
        <taxon>Mycobacteriaceae</taxon>
        <taxon>Mycolicibacterium</taxon>
    </lineage>
</organism>
<sequence length="131" mass="14283">MATPINQAAEAALAPLNKMLDAIYAWDEETDAFLSSTGDDDDIIVVHDSRGRLIDLDVREGLQQELTIQELNEQISDALASNARRAADGIDAISEKLFAECAKIASPELLKHPVADQLAKALKSPNSERRQ</sequence>
<dbReference type="EMBL" id="MIGZ01000100">
    <property type="protein sequence ID" value="ODQ91352.1"/>
    <property type="molecule type" value="Genomic_DNA"/>
</dbReference>